<evidence type="ECO:0000256" key="1">
    <source>
        <dbReference type="ARBA" id="ARBA00000900"/>
    </source>
</evidence>
<dbReference type="SUPFAM" id="SSF57850">
    <property type="entry name" value="RING/U-box"/>
    <property type="match status" value="1"/>
</dbReference>
<reference evidence="8" key="1">
    <citation type="submission" date="2022-02" db="EMBL/GenBank/DDBJ databases">
        <authorList>
            <person name="Henning P.M."/>
            <person name="McCubbin A.G."/>
            <person name="Shore J.S."/>
        </authorList>
    </citation>
    <scope>NUCLEOTIDE SEQUENCE</scope>
    <source>
        <strain evidence="8">F60SS</strain>
        <tissue evidence="8">Leaves</tissue>
    </source>
</reference>
<dbReference type="PANTHER" id="PTHR15710:SF217">
    <property type="entry name" value="E3 UBIQUITIN-PROTEIN LIGASE RDUF2"/>
    <property type="match status" value="1"/>
</dbReference>
<keyword evidence="5" id="KW-0862">Zinc</keyword>
<accession>A0A9Q0FCC6</accession>
<evidence type="ECO:0000256" key="4">
    <source>
        <dbReference type="ARBA" id="ARBA00022771"/>
    </source>
</evidence>
<evidence type="ECO:0000313" key="8">
    <source>
        <dbReference type="EMBL" id="KAJ4827737.1"/>
    </source>
</evidence>
<comment type="catalytic activity">
    <reaction evidence="1">
        <text>S-ubiquitinyl-[E2 ubiquitin-conjugating enzyme]-L-cysteine + [acceptor protein]-L-lysine = [E2 ubiquitin-conjugating enzyme]-L-cysteine + N(6)-ubiquitinyl-[acceptor protein]-L-lysine.</text>
        <dbReference type="EC" id="2.3.2.27"/>
    </reaction>
</comment>
<dbReference type="PANTHER" id="PTHR15710">
    <property type="entry name" value="E3 UBIQUITIN-PROTEIN LIGASE PRAJA"/>
    <property type="match status" value="1"/>
</dbReference>
<evidence type="ECO:0000256" key="5">
    <source>
        <dbReference type="ARBA" id="ARBA00022833"/>
    </source>
</evidence>
<dbReference type="InterPro" id="IPR013083">
    <property type="entry name" value="Znf_RING/FYVE/PHD"/>
</dbReference>
<reference evidence="8" key="2">
    <citation type="journal article" date="2023" name="Plants (Basel)">
        <title>Annotation of the Turnera subulata (Passifloraceae) Draft Genome Reveals the S-Locus Evolved after the Divergence of Turneroideae from Passifloroideae in a Stepwise Manner.</title>
        <authorList>
            <person name="Henning P.M."/>
            <person name="Roalson E.H."/>
            <person name="Mir W."/>
            <person name="McCubbin A.G."/>
            <person name="Shore J.S."/>
        </authorList>
    </citation>
    <scope>NUCLEOTIDE SEQUENCE</scope>
    <source>
        <strain evidence="8">F60SS</strain>
    </source>
</reference>
<organism evidence="8 9">
    <name type="scientific">Turnera subulata</name>
    <dbReference type="NCBI Taxonomy" id="218843"/>
    <lineage>
        <taxon>Eukaryota</taxon>
        <taxon>Viridiplantae</taxon>
        <taxon>Streptophyta</taxon>
        <taxon>Embryophyta</taxon>
        <taxon>Tracheophyta</taxon>
        <taxon>Spermatophyta</taxon>
        <taxon>Magnoliopsida</taxon>
        <taxon>eudicotyledons</taxon>
        <taxon>Gunneridae</taxon>
        <taxon>Pentapetalae</taxon>
        <taxon>rosids</taxon>
        <taxon>fabids</taxon>
        <taxon>Malpighiales</taxon>
        <taxon>Passifloraceae</taxon>
        <taxon>Turnera</taxon>
    </lineage>
</organism>
<proteinExistence type="predicted"/>
<dbReference type="Gene3D" id="3.30.40.10">
    <property type="entry name" value="Zinc/RING finger domain, C3HC4 (zinc finger)"/>
    <property type="match status" value="1"/>
</dbReference>
<dbReference type="OrthoDB" id="849334at2759"/>
<dbReference type="EC" id="2.3.2.27" evidence="2"/>
<evidence type="ECO:0000256" key="3">
    <source>
        <dbReference type="ARBA" id="ARBA00022723"/>
    </source>
</evidence>
<name>A0A9Q0FCC6_9ROSI</name>
<dbReference type="GO" id="GO:0016567">
    <property type="term" value="P:protein ubiquitination"/>
    <property type="evidence" value="ECO:0007669"/>
    <property type="project" value="TreeGrafter"/>
</dbReference>
<evidence type="ECO:0000259" key="7">
    <source>
        <dbReference type="PROSITE" id="PS50089"/>
    </source>
</evidence>
<evidence type="ECO:0000313" key="9">
    <source>
        <dbReference type="Proteomes" id="UP001141552"/>
    </source>
</evidence>
<feature type="domain" description="RING-type" evidence="7">
    <location>
        <begin position="195"/>
        <end position="234"/>
    </location>
</feature>
<gene>
    <name evidence="8" type="ORF">Tsubulata_036814</name>
</gene>
<keyword evidence="4 6" id="KW-0863">Zinc-finger</keyword>
<dbReference type="SMART" id="SM00744">
    <property type="entry name" value="RINGv"/>
    <property type="match status" value="1"/>
</dbReference>
<protein>
    <recommendedName>
        <fullName evidence="2">RING-type E3 ubiquitin transferase</fullName>
        <ecNumber evidence="2">2.3.2.27</ecNumber>
    </recommendedName>
</protein>
<dbReference type="InterPro" id="IPR001841">
    <property type="entry name" value="Znf_RING"/>
</dbReference>
<evidence type="ECO:0000256" key="2">
    <source>
        <dbReference type="ARBA" id="ARBA00012483"/>
    </source>
</evidence>
<keyword evidence="3" id="KW-0479">Metal-binding</keyword>
<dbReference type="GO" id="GO:0061630">
    <property type="term" value="F:ubiquitin protein ligase activity"/>
    <property type="evidence" value="ECO:0007669"/>
    <property type="project" value="UniProtKB-EC"/>
</dbReference>
<keyword evidence="9" id="KW-1185">Reference proteome</keyword>
<dbReference type="Pfam" id="PF13639">
    <property type="entry name" value="zf-RING_2"/>
    <property type="match status" value="1"/>
</dbReference>
<dbReference type="SMART" id="SM00184">
    <property type="entry name" value="RING"/>
    <property type="match status" value="1"/>
</dbReference>
<dbReference type="InterPro" id="IPR011016">
    <property type="entry name" value="Znf_RING-CH"/>
</dbReference>
<evidence type="ECO:0000256" key="6">
    <source>
        <dbReference type="PROSITE-ProRule" id="PRU00175"/>
    </source>
</evidence>
<dbReference type="EMBL" id="JAKUCV010006346">
    <property type="protein sequence ID" value="KAJ4827737.1"/>
    <property type="molecule type" value="Genomic_DNA"/>
</dbReference>
<sequence length="240" mass="26872">MSTYSDTCDVTPWPIPPPASCVCYRCCRPIGYLASQITCTITYTVNRRIHQHSPSGGCFVLEPSSSHSVQFQTGPATFLKHEDLITALRHLGVPWAFGPQLCQQIFGAATDIILTDTRWSVSLGFDIVRTVKQVQAVEEDYLTTIIMARELEIALRESRLDFERNNCGMVPTAQKALMRLKPVRLALKDGGNNDCAICLEGMVDTALAMPCNHTFHRACITKWLKTSHYCPICRFQMPTE</sequence>
<comment type="caution">
    <text evidence="8">The sequence shown here is derived from an EMBL/GenBank/DDBJ whole genome shotgun (WGS) entry which is preliminary data.</text>
</comment>
<dbReference type="GO" id="GO:0008270">
    <property type="term" value="F:zinc ion binding"/>
    <property type="evidence" value="ECO:0007669"/>
    <property type="project" value="UniProtKB-KW"/>
</dbReference>
<dbReference type="AlphaFoldDB" id="A0A9Q0FCC6"/>
<dbReference type="GO" id="GO:0005737">
    <property type="term" value="C:cytoplasm"/>
    <property type="evidence" value="ECO:0007669"/>
    <property type="project" value="TreeGrafter"/>
</dbReference>
<dbReference type="Proteomes" id="UP001141552">
    <property type="component" value="Unassembled WGS sequence"/>
</dbReference>
<dbReference type="PROSITE" id="PS50089">
    <property type="entry name" value="ZF_RING_2"/>
    <property type="match status" value="1"/>
</dbReference>